<reference evidence="5" key="1">
    <citation type="submission" date="2019-11" db="EMBL/GenBank/DDBJ databases">
        <authorList>
            <person name="Feng L."/>
        </authorList>
    </citation>
    <scope>NUCLEOTIDE SEQUENCE</scope>
    <source>
        <strain evidence="5">CTertiumLFYP3</strain>
    </source>
</reference>
<name>A0A6N3BI71_9CLOT</name>
<dbReference type="EMBL" id="CACRTO010000013">
    <property type="protein sequence ID" value="VYU04496.1"/>
    <property type="molecule type" value="Genomic_DNA"/>
</dbReference>
<evidence type="ECO:0000259" key="3">
    <source>
        <dbReference type="Pfam" id="PF00675"/>
    </source>
</evidence>
<keyword evidence="2" id="KW-0175">Coiled coil</keyword>
<dbReference type="Pfam" id="PF05193">
    <property type="entry name" value="Peptidase_M16_C"/>
    <property type="match status" value="1"/>
</dbReference>
<dbReference type="InterPro" id="IPR007863">
    <property type="entry name" value="Peptidase_M16_C"/>
</dbReference>
<accession>A0A6N3BI71</accession>
<dbReference type="PANTHER" id="PTHR11851">
    <property type="entry name" value="METALLOPROTEASE"/>
    <property type="match status" value="1"/>
</dbReference>
<dbReference type="GO" id="GO:0046872">
    <property type="term" value="F:metal ion binding"/>
    <property type="evidence" value="ECO:0007669"/>
    <property type="project" value="InterPro"/>
</dbReference>
<dbReference type="InterPro" id="IPR011249">
    <property type="entry name" value="Metalloenz_LuxS/M16"/>
</dbReference>
<comment type="similarity">
    <text evidence="1">Belongs to the peptidase M16 family.</text>
</comment>
<protein>
    <submittedName>
        <fullName evidence="5">Insulinase (Peptidase family M16)</fullName>
    </submittedName>
</protein>
<gene>
    <name evidence="5" type="ORF">CTLFYP3_01337</name>
</gene>
<evidence type="ECO:0000259" key="4">
    <source>
        <dbReference type="Pfam" id="PF05193"/>
    </source>
</evidence>
<dbReference type="InterPro" id="IPR011765">
    <property type="entry name" value="Pept_M16_N"/>
</dbReference>
<feature type="domain" description="Peptidase M16 C-terminal" evidence="4">
    <location>
        <begin position="162"/>
        <end position="324"/>
    </location>
</feature>
<dbReference type="Gene3D" id="3.30.830.10">
    <property type="entry name" value="Metalloenzyme, LuxS/M16 peptidase-like"/>
    <property type="match status" value="2"/>
</dbReference>
<feature type="domain" description="Peptidase M16 N-terminal" evidence="3">
    <location>
        <begin position="11"/>
        <end position="153"/>
    </location>
</feature>
<dbReference type="InterPro" id="IPR050361">
    <property type="entry name" value="MPP/UQCRC_Complex"/>
</dbReference>
<dbReference type="Pfam" id="PF00675">
    <property type="entry name" value="Peptidase_M16"/>
    <property type="match status" value="1"/>
</dbReference>
<dbReference type="AlphaFoldDB" id="A0A6N3BI71"/>
<dbReference type="SUPFAM" id="SSF63411">
    <property type="entry name" value="LuxS/MPP-like metallohydrolase"/>
    <property type="match status" value="2"/>
</dbReference>
<proteinExistence type="inferred from homology"/>
<organism evidence="5">
    <name type="scientific">Clostridium tertium</name>
    <dbReference type="NCBI Taxonomy" id="1559"/>
    <lineage>
        <taxon>Bacteria</taxon>
        <taxon>Bacillati</taxon>
        <taxon>Bacillota</taxon>
        <taxon>Clostridia</taxon>
        <taxon>Eubacteriales</taxon>
        <taxon>Clostridiaceae</taxon>
        <taxon>Clostridium</taxon>
    </lineage>
</organism>
<sequence>MEVILDNNIKVIYKKTTSKLTSISISVDAGACKEKDLLGLAHITEHMVYKGTKTKSEEEINKILSSIFAFQNAMTNYPYVIYYGTLLNEDFERGIELFSDLIINPIFDKKGFCEEMEVIKEELEEWDEEIEQYCEDKLFLNSFTSRRIKYPIIGRKDDLNSVKLEDIKGFYRENYSPSKTSISIVSSMPFNRILEVVKKYFSIWEENSNSEVVDNIDYEISNFNIYRDKKEGAKIARVQRIFPINELTSKELKAFRLFNEYFGEGVNSILFDTLRTKNSLVYDVLTKIAYEKYIKLYKVNFSTSVEKLDKSIELLDNCIRDIINIEDENFKVDISSLGKSLKLKRLFREEQNIIAAKELSTYSTMFDDYKIYNDEIEGLEDITINEILEVAKKVLRNSSTEIIYN</sequence>
<evidence type="ECO:0000313" key="5">
    <source>
        <dbReference type="EMBL" id="VYU04496.1"/>
    </source>
</evidence>
<feature type="coiled-coil region" evidence="2">
    <location>
        <begin position="109"/>
        <end position="136"/>
    </location>
</feature>
<dbReference type="RefSeq" id="WP_156625847.1">
    <property type="nucleotide sequence ID" value="NZ_CACRTO010000013.1"/>
</dbReference>
<dbReference type="PANTHER" id="PTHR11851:SF49">
    <property type="entry name" value="MITOCHONDRIAL-PROCESSING PEPTIDASE SUBUNIT ALPHA"/>
    <property type="match status" value="1"/>
</dbReference>
<evidence type="ECO:0000256" key="1">
    <source>
        <dbReference type="ARBA" id="ARBA00007261"/>
    </source>
</evidence>
<evidence type="ECO:0000256" key="2">
    <source>
        <dbReference type="SAM" id="Coils"/>
    </source>
</evidence>